<dbReference type="PROSITE" id="PS50043">
    <property type="entry name" value="HTH_LUXR_2"/>
    <property type="match status" value="1"/>
</dbReference>
<dbReference type="Proteomes" id="UP000199645">
    <property type="component" value="Unassembled WGS sequence"/>
</dbReference>
<dbReference type="PROSITE" id="PS00622">
    <property type="entry name" value="HTH_LUXR_1"/>
    <property type="match status" value="1"/>
</dbReference>
<feature type="compositionally biased region" description="Gly residues" evidence="6">
    <location>
        <begin position="281"/>
        <end position="296"/>
    </location>
</feature>
<dbReference type="Pfam" id="PF00196">
    <property type="entry name" value="GerE"/>
    <property type="match status" value="1"/>
</dbReference>
<protein>
    <submittedName>
        <fullName evidence="9">Regulatory protein, luxR family</fullName>
    </submittedName>
</protein>
<dbReference type="AlphaFoldDB" id="A0A1I2DF36"/>
<dbReference type="InterPro" id="IPR016032">
    <property type="entry name" value="Sig_transdc_resp-reg_C-effctor"/>
</dbReference>
<dbReference type="SMART" id="SM00421">
    <property type="entry name" value="HTH_LUXR"/>
    <property type="match status" value="1"/>
</dbReference>
<dbReference type="Gene3D" id="3.40.50.2300">
    <property type="match status" value="1"/>
</dbReference>
<keyword evidence="10" id="KW-1185">Reference proteome</keyword>
<evidence type="ECO:0000313" key="9">
    <source>
        <dbReference type="EMBL" id="SFE78570.1"/>
    </source>
</evidence>
<evidence type="ECO:0000259" key="8">
    <source>
        <dbReference type="PROSITE" id="PS50110"/>
    </source>
</evidence>
<dbReference type="InterPro" id="IPR039420">
    <property type="entry name" value="WalR-like"/>
</dbReference>
<dbReference type="GO" id="GO:0003677">
    <property type="term" value="F:DNA binding"/>
    <property type="evidence" value="ECO:0007669"/>
    <property type="project" value="UniProtKB-KW"/>
</dbReference>
<dbReference type="InterPro" id="IPR000792">
    <property type="entry name" value="Tscrpt_reg_LuxR_C"/>
</dbReference>
<sequence length="390" mass="39115">MADSIRALIADDDMADSIRVLIADDDPLVRVGLSLVLGAAPEVVIVGEAGDGAEAITMARELKPDVVLMDVRMPRTDGLAATEALRRDGPEPAIIVLTTFDTDEYLLGALRLGANGFLLKDIAPTEILNAVRRAAAGESILAPAVVPRLIDYAVGRTSGGPADVAGAQGGGDAEGGGVQGGGGAQGGGDGDGAQDSGHGRGGGAIRGGDGGAQGGGHGRAQGGGDGRGDGVVRSGDGVVRSDDGVVHSGGHGGSDPHIGDHGGFGNGYGYADGRGDGYGSGTGDGCRGGTGDGDSAGRGYQSSGVPGDQRRGRVRAAESVRRARAVARLRRLSERERIVAEAVATGRSNAEISADLHMSVPTVKAYVSRLLDKLGCANRVQIAILIHEAR</sequence>
<dbReference type="InterPro" id="IPR036388">
    <property type="entry name" value="WH-like_DNA-bd_sf"/>
</dbReference>
<evidence type="ECO:0000313" key="10">
    <source>
        <dbReference type="Proteomes" id="UP000199645"/>
    </source>
</evidence>
<dbReference type="InterPro" id="IPR011006">
    <property type="entry name" value="CheY-like_superfamily"/>
</dbReference>
<dbReference type="PRINTS" id="PR00038">
    <property type="entry name" value="HTHLUXR"/>
</dbReference>
<feature type="compositionally biased region" description="Gly residues" evidence="6">
    <location>
        <begin position="167"/>
        <end position="191"/>
    </location>
</feature>
<evidence type="ECO:0000256" key="1">
    <source>
        <dbReference type="ARBA" id="ARBA00022553"/>
    </source>
</evidence>
<keyword evidence="1 5" id="KW-0597">Phosphoprotein</keyword>
<feature type="modified residue" description="4-aspartylphosphate" evidence="5">
    <location>
        <position position="70"/>
    </location>
</feature>
<dbReference type="CDD" id="cd06170">
    <property type="entry name" value="LuxR_C_like"/>
    <property type="match status" value="1"/>
</dbReference>
<dbReference type="PANTHER" id="PTHR43214:SF24">
    <property type="entry name" value="TRANSCRIPTIONAL REGULATORY PROTEIN NARL-RELATED"/>
    <property type="match status" value="1"/>
</dbReference>
<feature type="region of interest" description="Disordered" evidence="6">
    <location>
        <begin position="281"/>
        <end position="314"/>
    </location>
</feature>
<accession>A0A1I2DF36</accession>
<evidence type="ECO:0000256" key="6">
    <source>
        <dbReference type="SAM" id="MobiDB-lite"/>
    </source>
</evidence>
<dbReference type="Pfam" id="PF00072">
    <property type="entry name" value="Response_reg"/>
    <property type="match status" value="1"/>
</dbReference>
<dbReference type="InterPro" id="IPR058245">
    <property type="entry name" value="NreC/VraR/RcsB-like_REC"/>
</dbReference>
<dbReference type="STRING" id="35752.SAMN05421541_103566"/>
<evidence type="ECO:0000256" key="5">
    <source>
        <dbReference type="PROSITE-ProRule" id="PRU00169"/>
    </source>
</evidence>
<dbReference type="GO" id="GO:0006355">
    <property type="term" value="P:regulation of DNA-templated transcription"/>
    <property type="evidence" value="ECO:0007669"/>
    <property type="project" value="InterPro"/>
</dbReference>
<dbReference type="GO" id="GO:0000160">
    <property type="term" value="P:phosphorelay signal transduction system"/>
    <property type="evidence" value="ECO:0007669"/>
    <property type="project" value="InterPro"/>
</dbReference>
<evidence type="ECO:0000256" key="2">
    <source>
        <dbReference type="ARBA" id="ARBA00023015"/>
    </source>
</evidence>
<dbReference type="PROSITE" id="PS50110">
    <property type="entry name" value="RESPONSE_REGULATORY"/>
    <property type="match status" value="1"/>
</dbReference>
<feature type="domain" description="Response regulatory" evidence="8">
    <location>
        <begin position="19"/>
        <end position="135"/>
    </location>
</feature>
<evidence type="ECO:0000256" key="4">
    <source>
        <dbReference type="ARBA" id="ARBA00023163"/>
    </source>
</evidence>
<feature type="region of interest" description="Disordered" evidence="6">
    <location>
        <begin position="163"/>
        <end position="260"/>
    </location>
</feature>
<dbReference type="SUPFAM" id="SSF46894">
    <property type="entry name" value="C-terminal effector domain of the bipartite response regulators"/>
    <property type="match status" value="1"/>
</dbReference>
<keyword evidence="2" id="KW-0805">Transcription regulation</keyword>
<dbReference type="SUPFAM" id="SSF52172">
    <property type="entry name" value="CheY-like"/>
    <property type="match status" value="1"/>
</dbReference>
<keyword evidence="4" id="KW-0804">Transcription</keyword>
<dbReference type="CDD" id="cd17535">
    <property type="entry name" value="REC_NarL-like"/>
    <property type="match status" value="1"/>
</dbReference>
<evidence type="ECO:0000256" key="3">
    <source>
        <dbReference type="ARBA" id="ARBA00023125"/>
    </source>
</evidence>
<feature type="domain" description="HTH luxR-type" evidence="7">
    <location>
        <begin position="325"/>
        <end position="390"/>
    </location>
</feature>
<feature type="compositionally biased region" description="Gly residues" evidence="6">
    <location>
        <begin position="199"/>
        <end position="225"/>
    </location>
</feature>
<organism evidence="9 10">
    <name type="scientific">Actinoplanes philippinensis</name>
    <dbReference type="NCBI Taxonomy" id="35752"/>
    <lineage>
        <taxon>Bacteria</taxon>
        <taxon>Bacillati</taxon>
        <taxon>Actinomycetota</taxon>
        <taxon>Actinomycetes</taxon>
        <taxon>Micromonosporales</taxon>
        <taxon>Micromonosporaceae</taxon>
        <taxon>Actinoplanes</taxon>
    </lineage>
</organism>
<gene>
    <name evidence="9" type="ORF">SAMN05421541_103566</name>
</gene>
<dbReference type="EMBL" id="FONV01000003">
    <property type="protein sequence ID" value="SFE78570.1"/>
    <property type="molecule type" value="Genomic_DNA"/>
</dbReference>
<dbReference type="SMART" id="SM00448">
    <property type="entry name" value="REC"/>
    <property type="match status" value="1"/>
</dbReference>
<dbReference type="InterPro" id="IPR001789">
    <property type="entry name" value="Sig_transdc_resp-reg_receiver"/>
</dbReference>
<name>A0A1I2DF36_9ACTN</name>
<dbReference type="PANTHER" id="PTHR43214">
    <property type="entry name" value="TWO-COMPONENT RESPONSE REGULATOR"/>
    <property type="match status" value="1"/>
</dbReference>
<proteinExistence type="predicted"/>
<keyword evidence="3" id="KW-0238">DNA-binding</keyword>
<dbReference type="Gene3D" id="1.10.10.10">
    <property type="entry name" value="Winged helix-like DNA-binding domain superfamily/Winged helix DNA-binding domain"/>
    <property type="match status" value="1"/>
</dbReference>
<reference evidence="9 10" key="1">
    <citation type="submission" date="2016-10" db="EMBL/GenBank/DDBJ databases">
        <authorList>
            <person name="de Groot N.N."/>
        </authorList>
    </citation>
    <scope>NUCLEOTIDE SEQUENCE [LARGE SCALE GENOMIC DNA]</scope>
    <source>
        <strain evidence="9 10">DSM 43019</strain>
    </source>
</reference>
<evidence type="ECO:0000259" key="7">
    <source>
        <dbReference type="PROSITE" id="PS50043"/>
    </source>
</evidence>